<comment type="caution">
    <text evidence="3">The sequence shown here is derived from an EMBL/GenBank/DDBJ whole genome shotgun (WGS) entry which is preliminary data.</text>
</comment>
<sequence length="156" mass="16346">MMVIAVVVVVVVVEVNRDGGGGGGGCGDGGSGSTKVKLREAEGRRRSRGETRRAGIRPKKGKRAIKEAPLSTMGIKHLNMKVFVITLLLACVATAYGGYISSGGWSSGGGGGGSGWLVVKKHTESTNRFEVIRILRSSVHLTDLTDFNASSSKERS</sequence>
<keyword evidence="2" id="KW-0732">Signal</keyword>
<evidence type="ECO:0000313" key="4">
    <source>
        <dbReference type="Proteomes" id="UP001258017"/>
    </source>
</evidence>
<evidence type="ECO:0000256" key="1">
    <source>
        <dbReference type="SAM" id="MobiDB-lite"/>
    </source>
</evidence>
<proteinExistence type="predicted"/>
<feature type="signal peptide" evidence="2">
    <location>
        <begin position="1"/>
        <end position="17"/>
    </location>
</feature>
<name>A0AAD9RPS6_9HYME</name>
<reference evidence="3" key="2">
    <citation type="journal article" date="2023" name="Commun. Biol.">
        <title>Intrasexual cuticular hydrocarbon dimorphism in a wasp sheds light on hydrocarbon biosynthesis genes in Hymenoptera.</title>
        <authorList>
            <person name="Moris V.C."/>
            <person name="Podsiadlowski L."/>
            <person name="Martin S."/>
            <person name="Oeyen J.P."/>
            <person name="Donath A."/>
            <person name="Petersen M."/>
            <person name="Wilbrandt J."/>
            <person name="Misof B."/>
            <person name="Liedtke D."/>
            <person name="Thamm M."/>
            <person name="Scheiner R."/>
            <person name="Schmitt T."/>
            <person name="Niehuis O."/>
        </authorList>
    </citation>
    <scope>NUCLEOTIDE SEQUENCE</scope>
    <source>
        <strain evidence="3">GBR_01_08_01A</strain>
    </source>
</reference>
<organism evidence="3 4">
    <name type="scientific">Odynerus spinipes</name>
    <dbReference type="NCBI Taxonomy" id="1348599"/>
    <lineage>
        <taxon>Eukaryota</taxon>
        <taxon>Metazoa</taxon>
        <taxon>Ecdysozoa</taxon>
        <taxon>Arthropoda</taxon>
        <taxon>Hexapoda</taxon>
        <taxon>Insecta</taxon>
        <taxon>Pterygota</taxon>
        <taxon>Neoptera</taxon>
        <taxon>Endopterygota</taxon>
        <taxon>Hymenoptera</taxon>
        <taxon>Apocrita</taxon>
        <taxon>Aculeata</taxon>
        <taxon>Vespoidea</taxon>
        <taxon>Vespidae</taxon>
        <taxon>Eumeninae</taxon>
        <taxon>Odynerus</taxon>
    </lineage>
</organism>
<dbReference type="Proteomes" id="UP001258017">
    <property type="component" value="Unassembled WGS sequence"/>
</dbReference>
<feature type="chain" id="PRO_5042154442" evidence="2">
    <location>
        <begin position="18"/>
        <end position="156"/>
    </location>
</feature>
<dbReference type="EMBL" id="JAIFRP010000030">
    <property type="protein sequence ID" value="KAK2583619.1"/>
    <property type="molecule type" value="Genomic_DNA"/>
</dbReference>
<feature type="region of interest" description="Disordered" evidence="1">
    <location>
        <begin position="22"/>
        <end position="62"/>
    </location>
</feature>
<protein>
    <submittedName>
        <fullName evidence="3">Uncharacterized protein</fullName>
    </submittedName>
</protein>
<evidence type="ECO:0000313" key="3">
    <source>
        <dbReference type="EMBL" id="KAK2583619.1"/>
    </source>
</evidence>
<feature type="compositionally biased region" description="Gly residues" evidence="1">
    <location>
        <begin position="22"/>
        <end position="32"/>
    </location>
</feature>
<gene>
    <name evidence="3" type="ORF">KPH14_009557</name>
</gene>
<feature type="compositionally biased region" description="Basic and acidic residues" evidence="1">
    <location>
        <begin position="37"/>
        <end position="53"/>
    </location>
</feature>
<evidence type="ECO:0000256" key="2">
    <source>
        <dbReference type="SAM" id="SignalP"/>
    </source>
</evidence>
<accession>A0AAD9RPS6</accession>
<keyword evidence="4" id="KW-1185">Reference proteome</keyword>
<reference evidence="3" key="1">
    <citation type="submission" date="2021-08" db="EMBL/GenBank/DDBJ databases">
        <authorList>
            <person name="Misof B."/>
            <person name="Oliver O."/>
            <person name="Podsiadlowski L."/>
            <person name="Donath A."/>
            <person name="Peters R."/>
            <person name="Mayer C."/>
            <person name="Rust J."/>
            <person name="Gunkel S."/>
            <person name="Lesny P."/>
            <person name="Martin S."/>
            <person name="Oeyen J.P."/>
            <person name="Petersen M."/>
            <person name="Panagiotis P."/>
            <person name="Wilbrandt J."/>
            <person name="Tanja T."/>
        </authorList>
    </citation>
    <scope>NUCLEOTIDE SEQUENCE</scope>
    <source>
        <strain evidence="3">GBR_01_08_01A</strain>
        <tissue evidence="3">Thorax + abdomen</tissue>
    </source>
</reference>
<dbReference type="AlphaFoldDB" id="A0AAD9RPS6"/>